<sequence>MAPAGAIRTVMGIIGNVIAFGLFLSPAPTFRSIVKNHTTGDFSGAPYVATLFNCLLWVLYGLPFVTSNSVLVITINTIGCVIESVYLGIFLFYASKRIEKARVAGMISIVLTVYLGIFLAVFMASKDHHTRQKFAGICCAVVTIAMYASPLSIMRTVISTKSVQYMPLLPLVAGLFNGATWTAYGFLGQPHDYYIVVPNLVGACLAVIQLILYGFYSRTGKPRPTVKDLWPRIEHRAGCCNQQATV</sequence>
<keyword evidence="8 11" id="KW-1133">Transmembrane helix</keyword>
<feature type="transmembrane region" description="Helical" evidence="11">
    <location>
        <begin position="6"/>
        <end position="24"/>
    </location>
</feature>
<dbReference type="AlphaFoldDB" id="D8TFT3"/>
<dbReference type="Proteomes" id="UP000001514">
    <property type="component" value="Unassembled WGS sequence"/>
</dbReference>
<protein>
    <recommendedName>
        <fullName evidence="11">Bidirectional sugar transporter SWEET</fullName>
    </recommendedName>
</protein>
<feature type="transmembrane region" description="Helical" evidence="11">
    <location>
        <begin position="193"/>
        <end position="216"/>
    </location>
</feature>
<keyword evidence="3 11" id="KW-0813">Transport</keyword>
<keyword evidence="4" id="KW-1003">Cell membrane</keyword>
<evidence type="ECO:0000256" key="9">
    <source>
        <dbReference type="ARBA" id="ARBA00023136"/>
    </source>
</evidence>
<dbReference type="GO" id="GO:0016020">
    <property type="term" value="C:membrane"/>
    <property type="evidence" value="ECO:0000318"/>
    <property type="project" value="GO_Central"/>
</dbReference>
<accession>D8TFT3</accession>
<dbReference type="GO" id="GO:0008643">
    <property type="term" value="P:carbohydrate transport"/>
    <property type="evidence" value="ECO:0000318"/>
    <property type="project" value="GO_Central"/>
</dbReference>
<evidence type="ECO:0000256" key="4">
    <source>
        <dbReference type="ARBA" id="ARBA00022475"/>
    </source>
</evidence>
<comment type="subcellular location">
    <subcellularLocation>
        <location evidence="1 11">Cell membrane</location>
        <topology evidence="1 11">Multi-pass membrane protein</topology>
    </subcellularLocation>
</comment>
<evidence type="ECO:0000256" key="6">
    <source>
        <dbReference type="ARBA" id="ARBA00022692"/>
    </source>
</evidence>
<evidence type="ECO:0000256" key="8">
    <source>
        <dbReference type="ARBA" id="ARBA00022989"/>
    </source>
</evidence>
<dbReference type="eggNOG" id="KOG1623">
    <property type="taxonomic scope" value="Eukaryota"/>
</dbReference>
<dbReference type="FunFam" id="1.20.1280.290:FF:000001">
    <property type="entry name" value="Bidirectional sugar transporter SWEET"/>
    <property type="match status" value="1"/>
</dbReference>
<feature type="transmembrane region" description="Helical" evidence="11">
    <location>
        <begin position="165"/>
        <end position="187"/>
    </location>
</feature>
<dbReference type="Pfam" id="PF03083">
    <property type="entry name" value="MtN3_slv"/>
    <property type="match status" value="2"/>
</dbReference>
<evidence type="ECO:0000256" key="7">
    <source>
        <dbReference type="ARBA" id="ARBA00022737"/>
    </source>
</evidence>
<dbReference type="InterPro" id="IPR004316">
    <property type="entry name" value="SWEET_rpt"/>
</dbReference>
<gene>
    <name evidence="12" type="ORF">SELMODRAFT_236967</name>
</gene>
<dbReference type="FunFam" id="1.20.1280.290:FF:000002">
    <property type="entry name" value="Bidirectional sugar transporter SWEET"/>
    <property type="match status" value="1"/>
</dbReference>
<proteinExistence type="inferred from homology"/>
<dbReference type="FunCoup" id="D8TFT3">
    <property type="interactions" value="562"/>
</dbReference>
<evidence type="ECO:0000256" key="2">
    <source>
        <dbReference type="ARBA" id="ARBA00007809"/>
    </source>
</evidence>
<evidence type="ECO:0000256" key="11">
    <source>
        <dbReference type="RuleBase" id="RU910715"/>
    </source>
</evidence>
<keyword evidence="6 11" id="KW-0812">Transmembrane</keyword>
<comment type="function">
    <text evidence="11">Mediates both low-affinity uptake and efflux of sugar across the membrane.</text>
</comment>
<keyword evidence="13" id="KW-1185">Reference proteome</keyword>
<dbReference type="STRING" id="88036.D8TFT3"/>
<dbReference type="GO" id="GO:0005886">
    <property type="term" value="C:plasma membrane"/>
    <property type="evidence" value="ECO:0007669"/>
    <property type="project" value="UniProtKB-SubCell"/>
</dbReference>
<evidence type="ECO:0000313" key="13">
    <source>
        <dbReference type="Proteomes" id="UP000001514"/>
    </source>
</evidence>
<feature type="transmembrane region" description="Helical" evidence="11">
    <location>
        <begin position="101"/>
        <end position="122"/>
    </location>
</feature>
<evidence type="ECO:0000256" key="10">
    <source>
        <dbReference type="ARBA" id="ARBA00037238"/>
    </source>
</evidence>
<keyword evidence="9 11" id="KW-0472">Membrane</keyword>
<comment type="similarity">
    <text evidence="2 11">Belongs to the SWEET sugar transporter family.</text>
</comment>
<keyword evidence="7" id="KW-0677">Repeat</keyword>
<feature type="transmembrane region" description="Helical" evidence="11">
    <location>
        <begin position="45"/>
        <end position="65"/>
    </location>
</feature>
<evidence type="ECO:0000256" key="3">
    <source>
        <dbReference type="ARBA" id="ARBA00022448"/>
    </source>
</evidence>
<feature type="transmembrane region" description="Helical" evidence="11">
    <location>
        <begin position="134"/>
        <end position="153"/>
    </location>
</feature>
<evidence type="ECO:0000256" key="1">
    <source>
        <dbReference type="ARBA" id="ARBA00004651"/>
    </source>
</evidence>
<name>D8TFT3_SELML</name>
<keyword evidence="5 11" id="KW-0762">Sugar transport</keyword>
<organism evidence="13">
    <name type="scientific">Selaginella moellendorffii</name>
    <name type="common">Spikemoss</name>
    <dbReference type="NCBI Taxonomy" id="88036"/>
    <lineage>
        <taxon>Eukaryota</taxon>
        <taxon>Viridiplantae</taxon>
        <taxon>Streptophyta</taxon>
        <taxon>Embryophyta</taxon>
        <taxon>Tracheophyta</taxon>
        <taxon>Lycopodiopsida</taxon>
        <taxon>Selaginellales</taxon>
        <taxon>Selaginellaceae</taxon>
        <taxon>Selaginella</taxon>
    </lineage>
</organism>
<dbReference type="HOGENOM" id="CLU_048643_1_0_1"/>
<dbReference type="Gene3D" id="1.20.1280.290">
    <property type="match status" value="2"/>
</dbReference>
<dbReference type="KEGG" id="smo:SELMODRAFT_236967"/>
<dbReference type="Gramene" id="EFJ04488">
    <property type="protein sequence ID" value="EFJ04488"/>
    <property type="gene ID" value="SELMODRAFT_236967"/>
</dbReference>
<dbReference type="InParanoid" id="D8TFT3"/>
<comment type="function">
    <text evidence="10">Mediates both low-affinity uptake and efflux of sugar across the plasma membrane.</text>
</comment>
<feature type="transmembrane region" description="Helical" evidence="11">
    <location>
        <begin position="71"/>
        <end position="94"/>
    </location>
</feature>
<dbReference type="GO" id="GO:0051119">
    <property type="term" value="F:sugar transmembrane transporter activity"/>
    <property type="evidence" value="ECO:0000318"/>
    <property type="project" value="GO_Central"/>
</dbReference>
<reference evidence="12 13" key="1">
    <citation type="journal article" date="2011" name="Science">
        <title>The Selaginella genome identifies genetic changes associated with the evolution of vascular plants.</title>
        <authorList>
            <person name="Banks J.A."/>
            <person name="Nishiyama T."/>
            <person name="Hasebe M."/>
            <person name="Bowman J.L."/>
            <person name="Gribskov M."/>
            <person name="dePamphilis C."/>
            <person name="Albert V.A."/>
            <person name="Aono N."/>
            <person name="Aoyama T."/>
            <person name="Ambrose B.A."/>
            <person name="Ashton N.W."/>
            <person name="Axtell M.J."/>
            <person name="Barker E."/>
            <person name="Barker M.S."/>
            <person name="Bennetzen J.L."/>
            <person name="Bonawitz N.D."/>
            <person name="Chapple C."/>
            <person name="Cheng C."/>
            <person name="Correa L.G."/>
            <person name="Dacre M."/>
            <person name="DeBarry J."/>
            <person name="Dreyer I."/>
            <person name="Elias M."/>
            <person name="Engstrom E.M."/>
            <person name="Estelle M."/>
            <person name="Feng L."/>
            <person name="Finet C."/>
            <person name="Floyd S.K."/>
            <person name="Frommer W.B."/>
            <person name="Fujita T."/>
            <person name="Gramzow L."/>
            <person name="Gutensohn M."/>
            <person name="Harholt J."/>
            <person name="Hattori M."/>
            <person name="Heyl A."/>
            <person name="Hirai T."/>
            <person name="Hiwatashi Y."/>
            <person name="Ishikawa M."/>
            <person name="Iwata M."/>
            <person name="Karol K.G."/>
            <person name="Koehler B."/>
            <person name="Kolukisaoglu U."/>
            <person name="Kubo M."/>
            <person name="Kurata T."/>
            <person name="Lalonde S."/>
            <person name="Li K."/>
            <person name="Li Y."/>
            <person name="Litt A."/>
            <person name="Lyons E."/>
            <person name="Manning G."/>
            <person name="Maruyama T."/>
            <person name="Michael T.P."/>
            <person name="Mikami K."/>
            <person name="Miyazaki S."/>
            <person name="Morinaga S."/>
            <person name="Murata T."/>
            <person name="Mueller-Roeber B."/>
            <person name="Nelson D.R."/>
            <person name="Obara M."/>
            <person name="Oguri Y."/>
            <person name="Olmstead R.G."/>
            <person name="Onodera N."/>
            <person name="Petersen B.L."/>
            <person name="Pils B."/>
            <person name="Prigge M."/>
            <person name="Rensing S.A."/>
            <person name="Riano-Pachon D.M."/>
            <person name="Roberts A.W."/>
            <person name="Sato Y."/>
            <person name="Scheller H.V."/>
            <person name="Schulz B."/>
            <person name="Schulz C."/>
            <person name="Shakirov E.V."/>
            <person name="Shibagaki N."/>
            <person name="Shinohara N."/>
            <person name="Shippen D.E."/>
            <person name="Soerensen I."/>
            <person name="Sotooka R."/>
            <person name="Sugimoto N."/>
            <person name="Sugita M."/>
            <person name="Sumikawa N."/>
            <person name="Tanurdzic M."/>
            <person name="Theissen G."/>
            <person name="Ulvskov P."/>
            <person name="Wakazuki S."/>
            <person name="Weng J.K."/>
            <person name="Willats W.W."/>
            <person name="Wipf D."/>
            <person name="Wolf P.G."/>
            <person name="Yang L."/>
            <person name="Zimmer A.D."/>
            <person name="Zhu Q."/>
            <person name="Mitros T."/>
            <person name="Hellsten U."/>
            <person name="Loque D."/>
            <person name="Otillar R."/>
            <person name="Salamov A."/>
            <person name="Schmutz J."/>
            <person name="Shapiro H."/>
            <person name="Lindquist E."/>
            <person name="Lucas S."/>
            <person name="Rokhsar D."/>
            <person name="Grigoriev I.V."/>
        </authorList>
    </citation>
    <scope>NUCLEOTIDE SEQUENCE [LARGE SCALE GENOMIC DNA]</scope>
</reference>
<evidence type="ECO:0000313" key="12">
    <source>
        <dbReference type="EMBL" id="EFJ04488.1"/>
    </source>
</evidence>
<dbReference type="PANTHER" id="PTHR10791">
    <property type="entry name" value="RAG1-ACTIVATING PROTEIN 1"/>
    <property type="match status" value="1"/>
</dbReference>
<dbReference type="PANTHER" id="PTHR10791:SF30">
    <property type="entry name" value="SUGAR TRANSPORTER SWEET1"/>
    <property type="match status" value="1"/>
</dbReference>
<dbReference type="EMBL" id="GL377841">
    <property type="protein sequence ID" value="EFJ04488.1"/>
    <property type="molecule type" value="Genomic_DNA"/>
</dbReference>
<evidence type="ECO:0000256" key="5">
    <source>
        <dbReference type="ARBA" id="ARBA00022597"/>
    </source>
</evidence>
<dbReference type="InterPro" id="IPR047664">
    <property type="entry name" value="SWEET"/>
</dbReference>
<dbReference type="OMA" id="IPYVMAF"/>